<gene>
    <name evidence="1" type="ORF">RJ45_13950</name>
</gene>
<protein>
    <recommendedName>
        <fullName evidence="3">Alpha-acetolactate decarboxylase</fullName>
    </recommendedName>
</protein>
<sequence>MATFYQEIYKVVSQGLQELMDSQQAGKTPKNPVSETLYLNAWVTKVIKQQRYDHVVAKTLVDWQKQARSMGKNAQLKSQFEQIKSCYEGIPQDGEVTGTLQAQTLHDSQLKALYGQLEQHDWLVTTEYEVNRKVTHHTDGQASLVVCSAQYAAAFDDSGEMVKPLSLFVRGDTRQFIDLAYAQGLLLYKVTDYKSIVKYHGEFKLFPRNAGTHLPELPAQQ</sequence>
<proteinExistence type="predicted"/>
<dbReference type="EMBL" id="JWLZ01000162">
    <property type="protein sequence ID" value="KHT63089.1"/>
    <property type="molecule type" value="Genomic_DNA"/>
</dbReference>
<evidence type="ECO:0000313" key="1">
    <source>
        <dbReference type="EMBL" id="KHT63089.1"/>
    </source>
</evidence>
<organism evidence="1 2">
    <name type="scientific">Photobacterium gaetbulicola</name>
    <dbReference type="NCBI Taxonomy" id="1295392"/>
    <lineage>
        <taxon>Bacteria</taxon>
        <taxon>Pseudomonadati</taxon>
        <taxon>Pseudomonadota</taxon>
        <taxon>Gammaproteobacteria</taxon>
        <taxon>Vibrionales</taxon>
        <taxon>Vibrionaceae</taxon>
        <taxon>Photobacterium</taxon>
    </lineage>
</organism>
<dbReference type="Proteomes" id="UP000031278">
    <property type="component" value="Unassembled WGS sequence"/>
</dbReference>
<name>A0A0B9G367_9GAMM</name>
<dbReference type="InterPro" id="IPR021316">
    <property type="entry name" value="DUF2913"/>
</dbReference>
<dbReference type="RefSeq" id="WP_039463102.1">
    <property type="nucleotide sequence ID" value="NZ_JWLZ01000162.1"/>
</dbReference>
<evidence type="ECO:0008006" key="3">
    <source>
        <dbReference type="Google" id="ProtNLM"/>
    </source>
</evidence>
<dbReference type="Pfam" id="PF11140">
    <property type="entry name" value="DUF2913"/>
    <property type="match status" value="1"/>
</dbReference>
<evidence type="ECO:0000313" key="2">
    <source>
        <dbReference type="Proteomes" id="UP000031278"/>
    </source>
</evidence>
<accession>A0A0B9G367</accession>
<comment type="caution">
    <text evidence="1">The sequence shown here is derived from an EMBL/GenBank/DDBJ whole genome shotgun (WGS) entry which is preliminary data.</text>
</comment>
<reference evidence="1 2" key="1">
    <citation type="submission" date="2014-12" db="EMBL/GenBank/DDBJ databases">
        <title>Genome sequencing of Photobacterium gaetbulicola AD005a.</title>
        <authorList>
            <person name="Adrian T.G.S."/>
            <person name="Chan K.G."/>
        </authorList>
    </citation>
    <scope>NUCLEOTIDE SEQUENCE [LARGE SCALE GENOMIC DNA]</scope>
    <source>
        <strain evidence="1 2">AD005a</strain>
    </source>
</reference>
<dbReference type="AlphaFoldDB" id="A0A0B9G367"/>